<sequence length="70" mass="8046">MPQANRYNFDASRDFLYDDPRDPQIESTRHPNCESSPKLAVQACYMSITSQALSYEKSGAPLRVERMVVY</sequence>
<reference evidence="3" key="1">
    <citation type="submission" date="2014-09" db="EMBL/GenBank/DDBJ databases">
        <authorList>
            <person name="Sharma Rahul"/>
            <person name="Thines Marco"/>
        </authorList>
    </citation>
    <scope>NUCLEOTIDE SEQUENCE [LARGE SCALE GENOMIC DNA]</scope>
</reference>
<dbReference type="EMBL" id="CCYD01002371">
    <property type="protein sequence ID" value="CEG46827.1"/>
    <property type="molecule type" value="Genomic_DNA"/>
</dbReference>
<evidence type="ECO:0000313" key="3">
    <source>
        <dbReference type="Proteomes" id="UP000054928"/>
    </source>
</evidence>
<evidence type="ECO:0000313" key="2">
    <source>
        <dbReference type="EMBL" id="CEG46827.1"/>
    </source>
</evidence>
<accession>A0A0N7L7E2</accession>
<feature type="region of interest" description="Disordered" evidence="1">
    <location>
        <begin position="1"/>
        <end position="34"/>
    </location>
</feature>
<dbReference type="Proteomes" id="UP000054928">
    <property type="component" value="Unassembled WGS sequence"/>
</dbReference>
<feature type="compositionally biased region" description="Basic and acidic residues" evidence="1">
    <location>
        <begin position="11"/>
        <end position="32"/>
    </location>
</feature>
<proteinExistence type="predicted"/>
<dbReference type="RefSeq" id="XP_024583196.1">
    <property type="nucleotide sequence ID" value="XM_024717726.1"/>
</dbReference>
<dbReference type="GeneID" id="36398562"/>
<protein>
    <submittedName>
        <fullName evidence="2">Uncharacterized protein</fullName>
    </submittedName>
</protein>
<name>A0A0N7L7E2_PLAHL</name>
<organism evidence="2 3">
    <name type="scientific">Plasmopara halstedii</name>
    <name type="common">Downy mildew of sunflower</name>
    <dbReference type="NCBI Taxonomy" id="4781"/>
    <lineage>
        <taxon>Eukaryota</taxon>
        <taxon>Sar</taxon>
        <taxon>Stramenopiles</taxon>
        <taxon>Oomycota</taxon>
        <taxon>Peronosporomycetes</taxon>
        <taxon>Peronosporales</taxon>
        <taxon>Peronosporaceae</taxon>
        <taxon>Plasmopara</taxon>
    </lineage>
</organism>
<dbReference type="AlphaFoldDB" id="A0A0N7L7E2"/>
<evidence type="ECO:0000256" key="1">
    <source>
        <dbReference type="SAM" id="MobiDB-lite"/>
    </source>
</evidence>
<keyword evidence="3" id="KW-1185">Reference proteome</keyword>